<gene>
    <name evidence="1" type="ORF">L211DRAFT_26154</name>
</gene>
<keyword evidence="2" id="KW-1185">Reference proteome</keyword>
<dbReference type="InParanoid" id="A0A3N4M330"/>
<protein>
    <submittedName>
        <fullName evidence="1">Uncharacterized protein</fullName>
    </submittedName>
</protein>
<accession>A0A3N4M330</accession>
<dbReference type="EMBL" id="ML121527">
    <property type="protein sequence ID" value="RPB29573.1"/>
    <property type="molecule type" value="Genomic_DNA"/>
</dbReference>
<name>A0A3N4M330_9PEZI</name>
<evidence type="ECO:0000313" key="2">
    <source>
        <dbReference type="Proteomes" id="UP000267821"/>
    </source>
</evidence>
<sequence length="165" mass="18375">MRVYIPVAAYEMPPSGPGRGFFKPPRKTSVIVPFTAERVHVGDYGGIGRNLTLRIPSFVHRDASITHCRISANWNFIFSGLGAVEAQSQANDTSPLLGRSYASYAPSEIGGIQRERDEDDNERRWGQKWVGKKMEMVKEVLGSKNTKMITKCTIAYFLGSLATYV</sequence>
<proteinExistence type="predicted"/>
<dbReference type="AlphaFoldDB" id="A0A3N4M330"/>
<evidence type="ECO:0000313" key="1">
    <source>
        <dbReference type="EMBL" id="RPB29573.1"/>
    </source>
</evidence>
<dbReference type="Proteomes" id="UP000267821">
    <property type="component" value="Unassembled WGS sequence"/>
</dbReference>
<reference evidence="1 2" key="1">
    <citation type="journal article" date="2018" name="Nat. Ecol. Evol.">
        <title>Pezizomycetes genomes reveal the molecular basis of ectomycorrhizal truffle lifestyle.</title>
        <authorList>
            <person name="Murat C."/>
            <person name="Payen T."/>
            <person name="Noel B."/>
            <person name="Kuo A."/>
            <person name="Morin E."/>
            <person name="Chen J."/>
            <person name="Kohler A."/>
            <person name="Krizsan K."/>
            <person name="Balestrini R."/>
            <person name="Da Silva C."/>
            <person name="Montanini B."/>
            <person name="Hainaut M."/>
            <person name="Levati E."/>
            <person name="Barry K.W."/>
            <person name="Belfiori B."/>
            <person name="Cichocki N."/>
            <person name="Clum A."/>
            <person name="Dockter R.B."/>
            <person name="Fauchery L."/>
            <person name="Guy J."/>
            <person name="Iotti M."/>
            <person name="Le Tacon F."/>
            <person name="Lindquist E.A."/>
            <person name="Lipzen A."/>
            <person name="Malagnac F."/>
            <person name="Mello A."/>
            <person name="Molinier V."/>
            <person name="Miyauchi S."/>
            <person name="Poulain J."/>
            <person name="Riccioni C."/>
            <person name="Rubini A."/>
            <person name="Sitrit Y."/>
            <person name="Splivallo R."/>
            <person name="Traeger S."/>
            <person name="Wang M."/>
            <person name="Zifcakova L."/>
            <person name="Wipf D."/>
            <person name="Zambonelli A."/>
            <person name="Paolocci F."/>
            <person name="Nowrousian M."/>
            <person name="Ottonello S."/>
            <person name="Baldrian P."/>
            <person name="Spatafora J.W."/>
            <person name="Henrissat B."/>
            <person name="Nagy L.G."/>
            <person name="Aury J.M."/>
            <person name="Wincker P."/>
            <person name="Grigoriev I.V."/>
            <person name="Bonfante P."/>
            <person name="Martin F.M."/>
        </authorList>
    </citation>
    <scope>NUCLEOTIDE SEQUENCE [LARGE SCALE GENOMIC DNA]</scope>
    <source>
        <strain evidence="1 2">ATCC MYA-4762</strain>
    </source>
</reference>
<organism evidence="1 2">
    <name type="scientific">Terfezia boudieri ATCC MYA-4762</name>
    <dbReference type="NCBI Taxonomy" id="1051890"/>
    <lineage>
        <taxon>Eukaryota</taxon>
        <taxon>Fungi</taxon>
        <taxon>Dikarya</taxon>
        <taxon>Ascomycota</taxon>
        <taxon>Pezizomycotina</taxon>
        <taxon>Pezizomycetes</taxon>
        <taxon>Pezizales</taxon>
        <taxon>Pezizaceae</taxon>
        <taxon>Terfezia</taxon>
    </lineage>
</organism>